<name>A0A7W8MSV1_9BACT</name>
<protein>
    <submittedName>
        <fullName evidence="1">Uncharacterized protein</fullName>
    </submittedName>
</protein>
<evidence type="ECO:0000313" key="2">
    <source>
        <dbReference type="Proteomes" id="UP000568106"/>
    </source>
</evidence>
<organism evidence="1 2">
    <name type="scientific">Tunturiibacter empetritectus</name>
    <dbReference type="NCBI Taxonomy" id="3069691"/>
    <lineage>
        <taxon>Bacteria</taxon>
        <taxon>Pseudomonadati</taxon>
        <taxon>Acidobacteriota</taxon>
        <taxon>Terriglobia</taxon>
        <taxon>Terriglobales</taxon>
        <taxon>Acidobacteriaceae</taxon>
        <taxon>Tunturiibacter</taxon>
    </lineage>
</organism>
<reference evidence="1" key="1">
    <citation type="submission" date="2020-08" db="EMBL/GenBank/DDBJ databases">
        <title>Genomic Encyclopedia of Type Strains, Phase IV (KMG-V): Genome sequencing to study the core and pangenomes of soil and plant-associated prokaryotes.</title>
        <authorList>
            <person name="Whitman W."/>
        </authorList>
    </citation>
    <scope>NUCLEOTIDE SEQUENCE [LARGE SCALE GENOMIC DNA]</scope>
    <source>
        <strain evidence="1">M8UP27</strain>
    </source>
</reference>
<gene>
    <name evidence="1" type="ORF">HDF09_004069</name>
</gene>
<accession>A0A7W8MSV1</accession>
<sequence>MNMFTDRERSIRRITKGVSDILLTFSHNRSQHGDSQRLVWRRPISDLHRLSNRASPTRRICDFQQHSRKLYRMPALRSSSLMMANGWHLPDRVGGPMDNYQNAEIFASKFPTSGGRIQISNHGQLSLYPVRGRCPVSRDYKRTLRTRSAYASSAEISVSSIRHWVTAYFRTFVLFFGSIQG</sequence>
<dbReference type="AlphaFoldDB" id="A0A7W8MSV1"/>
<keyword evidence="2" id="KW-1185">Reference proteome</keyword>
<proteinExistence type="predicted"/>
<evidence type="ECO:0000313" key="1">
    <source>
        <dbReference type="EMBL" id="MBB5319361.1"/>
    </source>
</evidence>
<comment type="caution">
    <text evidence="1">The sequence shown here is derived from an EMBL/GenBank/DDBJ whole genome shotgun (WGS) entry which is preliminary data.</text>
</comment>
<dbReference type="EMBL" id="JACHDY010000008">
    <property type="protein sequence ID" value="MBB5319361.1"/>
    <property type="molecule type" value="Genomic_DNA"/>
</dbReference>
<dbReference type="Proteomes" id="UP000568106">
    <property type="component" value="Unassembled WGS sequence"/>
</dbReference>